<name>A0ABV2VBY0_9ACTN</name>
<proteinExistence type="predicted"/>
<evidence type="ECO:0000259" key="2">
    <source>
        <dbReference type="Pfam" id="PF22596"/>
    </source>
</evidence>
<feature type="non-terminal residue" evidence="3">
    <location>
        <position position="779"/>
    </location>
</feature>
<dbReference type="SUPFAM" id="SSF56399">
    <property type="entry name" value="ADP-ribosylation"/>
    <property type="match status" value="1"/>
</dbReference>
<reference evidence="3 4" key="1">
    <citation type="submission" date="2024-06" db="EMBL/GenBank/DDBJ databases">
        <title>The Natural Products Discovery Center: Release of the First 8490 Sequenced Strains for Exploring Actinobacteria Biosynthetic Diversity.</title>
        <authorList>
            <person name="Kalkreuter E."/>
            <person name="Kautsar S.A."/>
            <person name="Yang D."/>
            <person name="Bader C.D."/>
            <person name="Teijaro C.N."/>
            <person name="Fluegel L."/>
            <person name="Davis C.M."/>
            <person name="Simpson J.R."/>
            <person name="Lauterbach L."/>
            <person name="Steele A.D."/>
            <person name="Gui C."/>
            <person name="Meng S."/>
            <person name="Li G."/>
            <person name="Viehrig K."/>
            <person name="Ye F."/>
            <person name="Su P."/>
            <person name="Kiefer A.F."/>
            <person name="Nichols A."/>
            <person name="Cepeda A.J."/>
            <person name="Yan W."/>
            <person name="Fan B."/>
            <person name="Jiang Y."/>
            <person name="Adhikari A."/>
            <person name="Zheng C.-J."/>
            <person name="Schuster L."/>
            <person name="Cowan T.M."/>
            <person name="Smanski M.J."/>
            <person name="Chevrette M.G."/>
            <person name="De Carvalho L.P.S."/>
            <person name="Shen B."/>
        </authorList>
    </citation>
    <scope>NUCLEOTIDE SEQUENCE [LARGE SCALE GENOMIC DNA]</scope>
    <source>
        <strain evidence="3 4">NPDC006434</strain>
    </source>
</reference>
<dbReference type="Gene3D" id="3.90.210.10">
    <property type="entry name" value="Heat-Labile Enterotoxin, subunit A"/>
    <property type="match status" value="1"/>
</dbReference>
<dbReference type="EMBL" id="JBEXPZ010000124">
    <property type="protein sequence ID" value="MET9851328.1"/>
    <property type="molecule type" value="Genomic_DNA"/>
</dbReference>
<organism evidence="3 4">
    <name type="scientific">Streptomyces ossamyceticus</name>
    <dbReference type="NCBI Taxonomy" id="249581"/>
    <lineage>
        <taxon>Bacteria</taxon>
        <taxon>Bacillati</taxon>
        <taxon>Actinomycetota</taxon>
        <taxon>Actinomycetes</taxon>
        <taxon>Kitasatosporales</taxon>
        <taxon>Streptomycetaceae</taxon>
        <taxon>Streptomyces</taxon>
    </lineage>
</organism>
<feature type="compositionally biased region" description="Polar residues" evidence="1">
    <location>
        <begin position="416"/>
        <end position="426"/>
    </location>
</feature>
<protein>
    <recommendedName>
        <fullName evidence="2">Pierisin-like domain-containing protein</fullName>
    </recommendedName>
</protein>
<evidence type="ECO:0000313" key="4">
    <source>
        <dbReference type="Proteomes" id="UP001550210"/>
    </source>
</evidence>
<accession>A0ABV2VBY0</accession>
<gene>
    <name evidence="3" type="ORF">ABZZ21_43800</name>
</gene>
<comment type="caution">
    <text evidence="3">The sequence shown here is derived from an EMBL/GenBank/DDBJ whole genome shotgun (WGS) entry which is preliminary data.</text>
</comment>
<sequence length="779" mass="85573">MSHYRSGDTRNPAKAMVERIDAALALLEERGPTDTVTAADVTARVTPYDARRKLDDLEEWLGSKSAVARELGVTPKSISKVKKNNNPRADFAARIDALHSKYQQLGLADGETVSQASVRYLVDRLGSDEAVARILKLEDRADLVRGYLRGVPPGRGVTERINAAVALLQEPGRTGPVTKEEVTARVSSSWSALQSKTAHLLKRLGSFEAVADILRSEVIVVRRYRFGDITNLSPDVADRYDAALALLEERGPDRTVTREEVAARVTPYDARGKLDFLAKWLGSPTAVARELGLDENVVRKLMSGVAPSMLDRDGIDAACESVRERLRALGVDFGDSAEQPVQRTGNELDFFGDAQPMDGTQLEGEQWLITEDDADFLTGDFQNPFTGDEALFLSEQWLQTSSHESVSTTGEEHVQPGTTQPATSRAATGRAAESSEGQPPAKQRRLNGQSGADESHLDEWFAQEGAVEGLLDDLSGSGRPGDTAGAGDMAIDVAPAVDYTMVHGDDFDLFAYPESRAGEQVWRFSDLPPEQVFREGFRPDDPGNAVSIMEWVTENPSAQFVGTTRNRELWYADRRYRYQIDTARNTDPTGIDVNATNDMQLDEQEIAFTGPITAHAVVSVFDRELHRTGTWNPVTESVDWAGGELLASGEVRSDRWIPFGGEGTPEAFVFTPAPPGTRTLTRLVDGKPVEFDAPWLVNRPEASGERTQVGYSWAHYRGAIPAQDTIHLTRRIHLVPKDGVSEAEVTEVRKRLVLGLDRLVNQRDYRLPALQPDQVTGPS</sequence>
<evidence type="ECO:0000256" key="1">
    <source>
        <dbReference type="SAM" id="MobiDB-lite"/>
    </source>
</evidence>
<keyword evidence="4" id="KW-1185">Reference proteome</keyword>
<feature type="domain" description="Pierisin-like" evidence="2">
    <location>
        <begin position="522"/>
        <end position="621"/>
    </location>
</feature>
<evidence type="ECO:0000313" key="3">
    <source>
        <dbReference type="EMBL" id="MET9851328.1"/>
    </source>
</evidence>
<dbReference type="InterPro" id="IPR054695">
    <property type="entry name" value="Pierisin-like_dom"/>
</dbReference>
<dbReference type="Proteomes" id="UP001550210">
    <property type="component" value="Unassembled WGS sequence"/>
</dbReference>
<dbReference type="Pfam" id="PF22596">
    <property type="entry name" value="Scabin-like"/>
    <property type="match status" value="1"/>
</dbReference>
<feature type="region of interest" description="Disordered" evidence="1">
    <location>
        <begin position="402"/>
        <end position="453"/>
    </location>
</feature>